<dbReference type="Pfam" id="PF02696">
    <property type="entry name" value="SelO"/>
    <property type="match status" value="1"/>
</dbReference>
<reference evidence="9" key="1">
    <citation type="submission" date="2016-10" db="EMBL/GenBank/DDBJ databases">
        <title>Sequence of Gallionella enrichment culture.</title>
        <authorList>
            <person name="Poehlein A."/>
            <person name="Muehling M."/>
            <person name="Daniel R."/>
        </authorList>
    </citation>
    <scope>NUCLEOTIDE SEQUENCE</scope>
</reference>
<dbReference type="EMBL" id="MLJW01000107">
    <property type="protein sequence ID" value="OIQ99396.1"/>
    <property type="molecule type" value="Genomic_DNA"/>
</dbReference>
<dbReference type="AlphaFoldDB" id="A0A1J5S5A0"/>
<protein>
    <recommendedName>
        <fullName evidence="10">Protein adenylyltransferase SelO</fullName>
    </recommendedName>
</protein>
<proteinExistence type="inferred from homology"/>
<evidence type="ECO:0000256" key="5">
    <source>
        <dbReference type="ARBA" id="ARBA00022723"/>
    </source>
</evidence>
<keyword evidence="5" id="KW-0479">Metal-binding</keyword>
<keyword evidence="8" id="KW-0460">Magnesium</keyword>
<comment type="similarity">
    <text evidence="2">Belongs to the SELO family.</text>
</comment>
<keyword evidence="7" id="KW-0067">ATP-binding</keyword>
<evidence type="ECO:0000256" key="8">
    <source>
        <dbReference type="ARBA" id="ARBA00022842"/>
    </source>
</evidence>
<accession>A0A1J5S5A0</accession>
<dbReference type="InterPro" id="IPR003846">
    <property type="entry name" value="SelO"/>
</dbReference>
<dbReference type="PANTHER" id="PTHR32057">
    <property type="entry name" value="PROTEIN ADENYLYLTRANSFERASE SELO, MITOCHONDRIAL"/>
    <property type="match status" value="1"/>
</dbReference>
<evidence type="ECO:0000256" key="7">
    <source>
        <dbReference type="ARBA" id="ARBA00022840"/>
    </source>
</evidence>
<dbReference type="GO" id="GO:0005524">
    <property type="term" value="F:ATP binding"/>
    <property type="evidence" value="ECO:0007669"/>
    <property type="project" value="UniProtKB-KW"/>
</dbReference>
<keyword evidence="4" id="KW-0548">Nucleotidyltransferase</keyword>
<gene>
    <name evidence="9" type="ORF">GALL_186340</name>
</gene>
<comment type="cofactor">
    <cofactor evidence="1">
        <name>Mg(2+)</name>
        <dbReference type="ChEBI" id="CHEBI:18420"/>
    </cofactor>
</comment>
<dbReference type="NCBIfam" id="NF000658">
    <property type="entry name" value="PRK00029.1"/>
    <property type="match status" value="1"/>
</dbReference>
<organism evidence="9">
    <name type="scientific">mine drainage metagenome</name>
    <dbReference type="NCBI Taxonomy" id="410659"/>
    <lineage>
        <taxon>unclassified sequences</taxon>
        <taxon>metagenomes</taxon>
        <taxon>ecological metagenomes</taxon>
    </lineage>
</organism>
<dbReference type="HAMAP" id="MF_00692">
    <property type="entry name" value="SelO"/>
    <property type="match status" value="1"/>
</dbReference>
<evidence type="ECO:0000256" key="2">
    <source>
        <dbReference type="ARBA" id="ARBA00009747"/>
    </source>
</evidence>
<evidence type="ECO:0008006" key="10">
    <source>
        <dbReference type="Google" id="ProtNLM"/>
    </source>
</evidence>
<comment type="caution">
    <text evidence="9">The sequence shown here is derived from an EMBL/GenBank/DDBJ whole genome shotgun (WGS) entry which is preliminary data.</text>
</comment>
<keyword evidence="6" id="KW-0547">Nucleotide-binding</keyword>
<dbReference type="PANTHER" id="PTHR32057:SF14">
    <property type="entry name" value="PROTEIN ADENYLYLTRANSFERASE SELO, MITOCHONDRIAL"/>
    <property type="match status" value="1"/>
</dbReference>
<evidence type="ECO:0000256" key="3">
    <source>
        <dbReference type="ARBA" id="ARBA00022679"/>
    </source>
</evidence>
<evidence type="ECO:0000256" key="1">
    <source>
        <dbReference type="ARBA" id="ARBA00001946"/>
    </source>
</evidence>
<evidence type="ECO:0000313" key="9">
    <source>
        <dbReference type="EMBL" id="OIQ99396.1"/>
    </source>
</evidence>
<sequence length="493" mass="55202">MKTPATLAPDRYGFNFDNSYLQLPAIFYKKQQPAEVKNPETVLFNDSLGIALGLNINAIKKQAAQFLSGNMPYHGADPITQAYAGHQFGHFNILGDGRAILLGEHITPNKQRFDIQLKGAGRTPYSRSGDGRAALGPMLREYIISEAMYALGISTTRSLAVITTGENVYRDDAFPGAVLTRVASSHIRVGTFQFAAATQNLQHMQALADYTIHRHFPEIAEAENKYLEFLTRVIDLQASLIAKWMHVGFIHGVMNTDNMSICGETLDYGPCAFINTYHPETVFSSIDTNGRYAFGNQPKIAHWNLIRLAETLLPLIHDSEKKSILLASECLDKFPNKFLAFWLAGVRKKLGIFNQETDDLRLAEDLLMYMQKNTADFTNTFRSLGTEAINSAEISQDAGFRNWLELWKARLSRQNEPFTESIKLMHTANPKVIPRNHLVEDALNAAVNDGNMIILNDLLLAVSDPYADLNLPPKYTQAPELLFDQQYKTYCGT</sequence>
<name>A0A1J5S5A0_9ZZZZ</name>
<evidence type="ECO:0000256" key="4">
    <source>
        <dbReference type="ARBA" id="ARBA00022695"/>
    </source>
</evidence>
<evidence type="ECO:0000256" key="6">
    <source>
        <dbReference type="ARBA" id="ARBA00022741"/>
    </source>
</evidence>
<dbReference type="GO" id="GO:0046872">
    <property type="term" value="F:metal ion binding"/>
    <property type="evidence" value="ECO:0007669"/>
    <property type="project" value="UniProtKB-KW"/>
</dbReference>
<keyword evidence="3" id="KW-0808">Transferase</keyword>
<dbReference type="GO" id="GO:0070733">
    <property type="term" value="F:AMPylase activity"/>
    <property type="evidence" value="ECO:0007669"/>
    <property type="project" value="TreeGrafter"/>
</dbReference>